<organism evidence="2 3">
    <name type="scientific">Salipiger mangrovisoli</name>
    <dbReference type="NCBI Taxonomy" id="2865933"/>
    <lineage>
        <taxon>Bacteria</taxon>
        <taxon>Pseudomonadati</taxon>
        <taxon>Pseudomonadota</taxon>
        <taxon>Alphaproteobacteria</taxon>
        <taxon>Rhodobacterales</taxon>
        <taxon>Roseobacteraceae</taxon>
        <taxon>Salipiger</taxon>
    </lineage>
</organism>
<name>A0ABR9X9T2_9RHOB</name>
<evidence type="ECO:0000313" key="3">
    <source>
        <dbReference type="Proteomes" id="UP000607796"/>
    </source>
</evidence>
<protein>
    <submittedName>
        <fullName evidence="2">Transposase</fullName>
    </submittedName>
</protein>
<evidence type="ECO:0000256" key="1">
    <source>
        <dbReference type="SAM" id="MobiDB-lite"/>
    </source>
</evidence>
<reference evidence="2 3" key="1">
    <citation type="journal article" date="2021" name="Int. J. Syst. Evol. Microbiol.">
        <title>Salipiger mangrovisoli sp. nov., isolated from mangrove soil and the proposal for the reclassification of Paraphaeobacter pallidus as Salipiger pallidus comb. nov.</title>
        <authorList>
            <person name="Du J."/>
            <person name="Liu Y."/>
            <person name="Pei T."/>
            <person name="Deng M.R."/>
            <person name="Zhu H."/>
        </authorList>
    </citation>
    <scope>NUCLEOTIDE SEQUENCE [LARGE SCALE GENOMIC DNA]</scope>
    <source>
        <strain evidence="2 3">6D45A</strain>
    </source>
</reference>
<gene>
    <name evidence="2" type="ORF">IQ782_26295</name>
</gene>
<proteinExistence type="predicted"/>
<evidence type="ECO:0000313" key="2">
    <source>
        <dbReference type="EMBL" id="MBE9640369.1"/>
    </source>
</evidence>
<comment type="caution">
    <text evidence="2">The sequence shown here is derived from an EMBL/GenBank/DDBJ whole genome shotgun (WGS) entry which is preliminary data.</text>
</comment>
<accession>A0ABR9X9T2</accession>
<keyword evidence="3" id="KW-1185">Reference proteome</keyword>
<feature type="region of interest" description="Disordered" evidence="1">
    <location>
        <begin position="91"/>
        <end position="114"/>
    </location>
</feature>
<dbReference type="Proteomes" id="UP000607796">
    <property type="component" value="Unassembled WGS sequence"/>
</dbReference>
<dbReference type="EMBL" id="JADFFK010000031">
    <property type="protein sequence ID" value="MBE9640369.1"/>
    <property type="molecule type" value="Genomic_DNA"/>
</dbReference>
<sequence length="231" mass="25126">MPRLHRSHRTECKRQIVAKHSGGETRRALGRRHDVSRNLIGAWIEKAEARELDADVAATELMAEYAARIVALERLAGHQALKIAVLKGTQRSGRLPRNGPASGLPTSGALDPVGMATDGRREVRLLWRPPGRCRVPASGHGREFEVQDPDQLWMADLTYTTIARGFLHAAWIRSEEQIEAVQAEAIARPAPASSGDACPLRISSHPSCRPGSRLPSDANSPILRIAPACPA</sequence>
<dbReference type="RefSeq" id="WP_194137639.1">
    <property type="nucleotide sequence ID" value="NZ_JADFFK010000031.1"/>
</dbReference>